<evidence type="ECO:0000259" key="2">
    <source>
        <dbReference type="Pfam" id="PF17955"/>
    </source>
</evidence>
<reference evidence="3 4" key="1">
    <citation type="submission" date="2007-01" db="EMBL/GenBank/DDBJ databases">
        <authorList>
            <person name="Haygood M."/>
            <person name="Podell S."/>
            <person name="Anderson C."/>
            <person name="Hopkinson B."/>
            <person name="Roe K."/>
            <person name="Barbeau K."/>
            <person name="Gaasterland T."/>
            <person name="Ferriera S."/>
            <person name="Johnson J."/>
            <person name="Kravitz S."/>
            <person name="Beeson K."/>
            <person name="Sutton G."/>
            <person name="Rogers Y.-H."/>
            <person name="Friedman R."/>
            <person name="Frazier M."/>
            <person name="Venter J.C."/>
        </authorList>
    </citation>
    <scope>NUCLEOTIDE SEQUENCE [LARGE SCALE GENOMIC DNA]</scope>
    <source>
        <strain evidence="3 4">ATCC 23134</strain>
    </source>
</reference>
<keyword evidence="4" id="KW-1185">Reference proteome</keyword>
<dbReference type="Pfam" id="PF17955">
    <property type="entry name" value="Cas6b_N"/>
    <property type="match status" value="1"/>
</dbReference>
<gene>
    <name evidence="3" type="ORF">M23134_04924</name>
</gene>
<dbReference type="InterPro" id="IPR041528">
    <property type="entry name" value="Cas6b_N"/>
</dbReference>
<evidence type="ECO:0008006" key="5">
    <source>
        <dbReference type="Google" id="ProtNLM"/>
    </source>
</evidence>
<dbReference type="InterPro" id="IPR020209">
    <property type="entry name" value="Cas6b_C"/>
</dbReference>
<evidence type="ECO:0000313" key="3">
    <source>
        <dbReference type="EMBL" id="EAY25750.1"/>
    </source>
</evidence>
<name>A1ZV94_MICM2</name>
<dbReference type="EMBL" id="AAWS01000044">
    <property type="protein sequence ID" value="EAY25750.1"/>
    <property type="molecule type" value="Genomic_DNA"/>
</dbReference>
<sequence>MHTIKTLRVQFDSSLKPYEVPAFRGAVIAQVGFKDTWLFHNHIDAQTYIYRYPLIQYKSIAQKPVIFCLNEGVEEIHKLFAQPNSSLTIGTQKNEAKIGRLLMEEFTIELSTAPTYQYSILNWVALNQQRYLDYKKLERLTDKIALLEGILTANIISMAKGIGWHIPTLIQLHIKSIEHTRFVTFKKQRSLAFNLTFVCNVALPDFLGLGRNVSIGFGSIKQVKS</sequence>
<evidence type="ECO:0000313" key="4">
    <source>
        <dbReference type="Proteomes" id="UP000004095"/>
    </source>
</evidence>
<organism evidence="3 4">
    <name type="scientific">Microscilla marina ATCC 23134</name>
    <dbReference type="NCBI Taxonomy" id="313606"/>
    <lineage>
        <taxon>Bacteria</taxon>
        <taxon>Pseudomonadati</taxon>
        <taxon>Bacteroidota</taxon>
        <taxon>Cytophagia</taxon>
        <taxon>Cytophagales</taxon>
        <taxon>Microscillaceae</taxon>
        <taxon>Microscilla</taxon>
    </lineage>
</organism>
<evidence type="ECO:0000259" key="1">
    <source>
        <dbReference type="Pfam" id="PF17262"/>
    </source>
</evidence>
<dbReference type="Pfam" id="PF17262">
    <property type="entry name" value="Cas6b_C"/>
    <property type="match status" value="1"/>
</dbReference>
<accession>A1ZV94</accession>
<feature type="domain" description="Cas6b N-terminal" evidence="2">
    <location>
        <begin position="3"/>
        <end position="106"/>
    </location>
</feature>
<feature type="domain" description="Cas6b C-terminal" evidence="1">
    <location>
        <begin position="113"/>
        <end position="223"/>
    </location>
</feature>
<comment type="caution">
    <text evidence="3">The sequence shown here is derived from an EMBL/GenBank/DDBJ whole genome shotgun (WGS) entry which is preliminary data.</text>
</comment>
<dbReference type="Proteomes" id="UP000004095">
    <property type="component" value="Unassembled WGS sequence"/>
</dbReference>
<protein>
    <recommendedName>
        <fullName evidence="5">DNA repair protein</fullName>
    </recommendedName>
</protein>
<proteinExistence type="predicted"/>
<dbReference type="eggNOG" id="ENOG503038X">
    <property type="taxonomic scope" value="Bacteria"/>
</dbReference>
<dbReference type="AlphaFoldDB" id="A1ZV94"/>
<dbReference type="RefSeq" id="WP_002702320.1">
    <property type="nucleotide sequence ID" value="NZ_AAWS01000044.1"/>
</dbReference>
<dbReference type="OrthoDB" id="656505at2"/>